<evidence type="ECO:0000313" key="1">
    <source>
        <dbReference type="EMBL" id="KAI4870344.1"/>
    </source>
</evidence>
<comment type="caution">
    <text evidence="1">The sequence shown here is derived from an EMBL/GenBank/DDBJ whole genome shotgun (WGS) entry which is preliminary data.</text>
</comment>
<keyword evidence="2" id="KW-1185">Reference proteome</keyword>
<name>A0ACB9ZGN2_9PEZI</name>
<reference evidence="1 2" key="1">
    <citation type="journal article" date="2022" name="New Phytol.">
        <title>Ecological generalism drives hyperdiversity of secondary metabolite gene clusters in xylarialean endophytes.</title>
        <authorList>
            <person name="Franco M.E.E."/>
            <person name="Wisecaver J.H."/>
            <person name="Arnold A.E."/>
            <person name="Ju Y.M."/>
            <person name="Slot J.C."/>
            <person name="Ahrendt S."/>
            <person name="Moore L.P."/>
            <person name="Eastman K.E."/>
            <person name="Scott K."/>
            <person name="Konkel Z."/>
            <person name="Mondo S.J."/>
            <person name="Kuo A."/>
            <person name="Hayes R.D."/>
            <person name="Haridas S."/>
            <person name="Andreopoulos B."/>
            <person name="Riley R."/>
            <person name="LaButti K."/>
            <person name="Pangilinan J."/>
            <person name="Lipzen A."/>
            <person name="Amirebrahimi M."/>
            <person name="Yan J."/>
            <person name="Adam C."/>
            <person name="Keymanesh K."/>
            <person name="Ng V."/>
            <person name="Louie K."/>
            <person name="Northen T."/>
            <person name="Drula E."/>
            <person name="Henrissat B."/>
            <person name="Hsieh H.M."/>
            <person name="Youens-Clark K."/>
            <person name="Lutzoni F."/>
            <person name="Miadlikowska J."/>
            <person name="Eastwood D.C."/>
            <person name="Hamelin R.C."/>
            <person name="Grigoriev I.V."/>
            <person name="U'Ren J.M."/>
        </authorList>
    </citation>
    <scope>NUCLEOTIDE SEQUENCE [LARGE SCALE GENOMIC DNA]</scope>
    <source>
        <strain evidence="1 2">CBS 119005</strain>
    </source>
</reference>
<dbReference type="Proteomes" id="UP001497700">
    <property type="component" value="Unassembled WGS sequence"/>
</dbReference>
<evidence type="ECO:0000313" key="2">
    <source>
        <dbReference type="Proteomes" id="UP001497700"/>
    </source>
</evidence>
<accession>A0ACB9ZGN2</accession>
<protein>
    <submittedName>
        <fullName evidence="1">Uncharacterized protein</fullName>
    </submittedName>
</protein>
<dbReference type="EMBL" id="MU393424">
    <property type="protein sequence ID" value="KAI4870344.1"/>
    <property type="molecule type" value="Genomic_DNA"/>
</dbReference>
<gene>
    <name evidence="1" type="ORF">F4820DRAFT_443063</name>
</gene>
<organism evidence="1 2">
    <name type="scientific">Hypoxylon rubiginosum</name>
    <dbReference type="NCBI Taxonomy" id="110542"/>
    <lineage>
        <taxon>Eukaryota</taxon>
        <taxon>Fungi</taxon>
        <taxon>Dikarya</taxon>
        <taxon>Ascomycota</taxon>
        <taxon>Pezizomycotina</taxon>
        <taxon>Sordariomycetes</taxon>
        <taxon>Xylariomycetidae</taxon>
        <taxon>Xylariales</taxon>
        <taxon>Hypoxylaceae</taxon>
        <taxon>Hypoxylon</taxon>
    </lineage>
</organism>
<proteinExistence type="predicted"/>
<sequence>MTNNGGNTGKGHDTWRAINDDHQHIWLHDWVLLLEAPTTNLRTLLYFTRINIFFLLRSCGPGWPVSSASPYPESASHLLPSSTSWEDRFESLGHQDPYEWELGTDVEAVFQFGKTGLRLECVRLPAGAVVVSSFGTTKTLLEGGLYKARYPVAGRLDPSWDLADPVRFFIRKQGTDDLNAIPPY</sequence>